<evidence type="ECO:0000256" key="3">
    <source>
        <dbReference type="ARBA" id="ARBA00015173"/>
    </source>
</evidence>
<dbReference type="Pfam" id="PF02423">
    <property type="entry name" value="OCD_Mu_crystall"/>
    <property type="match status" value="1"/>
</dbReference>
<dbReference type="InterPro" id="IPR023401">
    <property type="entry name" value="ODC_N"/>
</dbReference>
<evidence type="ECO:0000256" key="7">
    <source>
        <dbReference type="ARBA" id="ARBA00093203"/>
    </source>
</evidence>
<gene>
    <name evidence="18" type="primary">CRYM</name>
    <name evidence="18" type="synonym">crym</name>
</gene>
<sequence length="335" mass="36688">MAVSPVILGPSEVSALLRSEDLIPRLEEALVRFSAGSITQPLRTIIPLEKHNGFFLAMPAYSPHDDVLATKLLTFYQREPSSSHPNHMSSILLFDPACGSLQAVLDGNVITVRRTAAVSAIATKVGKIHLSSDILCILGSGQQAVGHYEVFMEMFSFKEVRVWSRTKTNTEKFARTVRGPVRVCDSVKEAVQGADVIVTVTRSMEPVLFGEWVKPGAHINAVGACRPDWREMDDELMKKAVVYVDSREAALKESGDVILSGAEIFSELGDVVNGTKPALSERTSVFKSLGKNKELFQSPVIGAQRWLQFYLPASRPLLPSSPVTHLMEVPALLFS</sequence>
<comment type="catalytic activity">
    <reaction evidence="10">
        <text>(R)-lanthionine ketimine + NADPH + 2 H(+) = (3R,5R)-1,4-thiomorpholine-3,5-dicarboxylate + NADP(+)</text>
        <dbReference type="Rhea" id="RHEA:68040"/>
        <dbReference type="ChEBI" id="CHEBI:15378"/>
        <dbReference type="ChEBI" id="CHEBI:57783"/>
        <dbReference type="ChEBI" id="CHEBI:58349"/>
        <dbReference type="ChEBI" id="CHEBI:176891"/>
        <dbReference type="ChEBI" id="CHEBI:176892"/>
    </reaction>
    <physiologicalReaction direction="left-to-right" evidence="10">
        <dbReference type="Rhea" id="RHEA:68041"/>
    </physiologicalReaction>
</comment>
<evidence type="ECO:0000313" key="19">
    <source>
        <dbReference type="Proteomes" id="UP000694620"/>
    </source>
</evidence>
<dbReference type="Gene3D" id="3.30.1780.10">
    <property type="entry name" value="ornithine cyclodeaminase, domain 1"/>
    <property type="match status" value="1"/>
</dbReference>
<dbReference type="GO" id="GO:0005737">
    <property type="term" value="C:cytoplasm"/>
    <property type="evidence" value="ECO:0007669"/>
    <property type="project" value="TreeGrafter"/>
</dbReference>
<dbReference type="GeneTree" id="ENSGT00390000000237"/>
<evidence type="ECO:0000256" key="13">
    <source>
        <dbReference type="ARBA" id="ARBA00093264"/>
    </source>
</evidence>
<dbReference type="PIRSF" id="PIRSF001439">
    <property type="entry name" value="CryM"/>
    <property type="match status" value="1"/>
</dbReference>
<evidence type="ECO:0000256" key="8">
    <source>
        <dbReference type="ARBA" id="ARBA00093226"/>
    </source>
</evidence>
<dbReference type="InterPro" id="IPR003462">
    <property type="entry name" value="ODC_Mu_crystall"/>
</dbReference>
<evidence type="ECO:0000256" key="9">
    <source>
        <dbReference type="ARBA" id="ARBA00093227"/>
    </source>
</evidence>
<evidence type="ECO:0000256" key="17">
    <source>
        <dbReference type="ARBA" id="ARBA00093650"/>
    </source>
</evidence>
<comment type="catalytic activity">
    <reaction evidence="6">
        <text>Delta(2)-thiazoline-2-carboxylate + NADPH + 2 H(+) = L-thiazolidine-2-carboxylate + NADP(+)</text>
        <dbReference type="Rhea" id="RHEA:68072"/>
        <dbReference type="ChEBI" id="CHEBI:15378"/>
        <dbReference type="ChEBI" id="CHEBI:57783"/>
        <dbReference type="ChEBI" id="CHEBI:58349"/>
        <dbReference type="ChEBI" id="CHEBI:176895"/>
        <dbReference type="ChEBI" id="CHEBI:176896"/>
    </reaction>
    <physiologicalReaction direction="left-to-right" evidence="6">
        <dbReference type="Rhea" id="RHEA:68073"/>
    </physiologicalReaction>
</comment>
<evidence type="ECO:0000256" key="1">
    <source>
        <dbReference type="ARBA" id="ARBA00008903"/>
    </source>
</evidence>
<evidence type="ECO:0000256" key="10">
    <source>
        <dbReference type="ARBA" id="ARBA00093248"/>
    </source>
</evidence>
<comment type="similarity">
    <text evidence="1">Belongs to the ornithine cyclodeaminase/mu-crystallin family.</text>
</comment>
<dbReference type="GO" id="GO:0050241">
    <property type="term" value="F:pyrroline-2-carboxylate reductase activity"/>
    <property type="evidence" value="ECO:0007669"/>
    <property type="project" value="UniProtKB-EC"/>
</dbReference>
<dbReference type="EC" id="1.5.1.1" evidence="16"/>
<evidence type="ECO:0000256" key="4">
    <source>
        <dbReference type="ARBA" id="ARBA00033420"/>
    </source>
</evidence>
<comment type="catalytic activity">
    <reaction evidence="14">
        <text>L-pipecolate + NADP(+) = Delta(1)-piperideine-2-carboxylate + NADPH + H(+)</text>
        <dbReference type="Rhea" id="RHEA:12524"/>
        <dbReference type="ChEBI" id="CHEBI:15378"/>
        <dbReference type="ChEBI" id="CHEBI:57783"/>
        <dbReference type="ChEBI" id="CHEBI:58349"/>
        <dbReference type="ChEBI" id="CHEBI:61185"/>
        <dbReference type="ChEBI" id="CHEBI:77631"/>
        <dbReference type="EC" id="1.5.1.1"/>
    </reaction>
    <physiologicalReaction direction="right-to-left" evidence="14">
        <dbReference type="Rhea" id="RHEA:12526"/>
    </physiologicalReaction>
</comment>
<evidence type="ECO:0000256" key="16">
    <source>
        <dbReference type="ARBA" id="ARBA00093598"/>
    </source>
</evidence>
<evidence type="ECO:0000256" key="6">
    <source>
        <dbReference type="ARBA" id="ARBA00093197"/>
    </source>
</evidence>
<protein>
    <recommendedName>
        <fullName evidence="3">Ketimine reductase mu-crystallin</fullName>
        <ecNumber evidence="16">1.5.1.1</ecNumber>
        <ecNumber evidence="2">1.5.1.25</ecNumber>
    </recommendedName>
    <alternativeName>
        <fullName evidence="17">1-piperideine-2-carboxylate/1-pyrroline-2-carboxylate reductase</fullName>
    </alternativeName>
    <alternativeName>
        <fullName evidence="4">NADP-regulated thyroid-hormone-binding protein</fullName>
    </alternativeName>
</protein>
<evidence type="ECO:0000313" key="18">
    <source>
        <dbReference type="Ensembl" id="ENSECRP00000027365.1"/>
    </source>
</evidence>
<dbReference type="SUPFAM" id="SSF51735">
    <property type="entry name" value="NAD(P)-binding Rossmann-fold domains"/>
    <property type="match status" value="1"/>
</dbReference>
<evidence type="ECO:0000256" key="2">
    <source>
        <dbReference type="ARBA" id="ARBA00012883"/>
    </source>
</evidence>
<reference evidence="18" key="1">
    <citation type="submission" date="2021-06" db="EMBL/GenBank/DDBJ databases">
        <authorList>
            <consortium name="Wellcome Sanger Institute Data Sharing"/>
        </authorList>
    </citation>
    <scope>NUCLEOTIDE SEQUENCE [LARGE SCALE GENOMIC DNA]</scope>
</reference>
<evidence type="ECO:0000256" key="15">
    <source>
        <dbReference type="ARBA" id="ARBA00093567"/>
    </source>
</evidence>
<name>A0A8C4XF48_ERPCA</name>
<dbReference type="GO" id="GO:0070324">
    <property type="term" value="F:thyroid hormone binding"/>
    <property type="evidence" value="ECO:0007669"/>
    <property type="project" value="TreeGrafter"/>
</dbReference>
<evidence type="ECO:0000256" key="11">
    <source>
        <dbReference type="ARBA" id="ARBA00093250"/>
    </source>
</evidence>
<dbReference type="Gene3D" id="3.40.50.720">
    <property type="entry name" value="NAD(P)-binding Rossmann-like Domain"/>
    <property type="match status" value="1"/>
</dbReference>
<dbReference type="EC" id="1.5.1.25" evidence="2"/>
<evidence type="ECO:0000256" key="12">
    <source>
        <dbReference type="ARBA" id="ARBA00093263"/>
    </source>
</evidence>
<evidence type="ECO:0000256" key="5">
    <source>
        <dbReference type="ARBA" id="ARBA00093190"/>
    </source>
</evidence>
<dbReference type="Ensembl" id="ENSECRT00000027941.1">
    <property type="protein sequence ID" value="ENSECRP00000027365.1"/>
    <property type="gene ID" value="ENSECRG00000018526.1"/>
</dbReference>
<comment type="catalytic activity">
    <reaction evidence="9">
        <text>(S)-cystathionine ketimine + NADPH + 2 H(+) = (3R,5S)-2,3,5,6,7-pentahydro-1,4-thiazepine-3,5-dicarboxylate + NADP(+)</text>
        <dbReference type="Rhea" id="RHEA:68036"/>
        <dbReference type="ChEBI" id="CHEBI:15378"/>
        <dbReference type="ChEBI" id="CHEBI:57783"/>
        <dbReference type="ChEBI" id="CHEBI:58349"/>
        <dbReference type="ChEBI" id="CHEBI:176808"/>
        <dbReference type="ChEBI" id="CHEBI:176810"/>
    </reaction>
    <physiologicalReaction direction="left-to-right" evidence="9">
        <dbReference type="Rhea" id="RHEA:68037"/>
    </physiologicalReaction>
</comment>
<dbReference type="PANTHER" id="PTHR13812:SF19">
    <property type="entry name" value="KETIMINE REDUCTASE MU-CRYSTALLIN"/>
    <property type="match status" value="1"/>
</dbReference>
<comment type="catalytic activity">
    <reaction evidence="11">
        <text>(S)-cystathionine ketimine + NADH + 2 H(+) = (3R,5S)-2,3,5,6,7-pentahydro-1,4-thiazepine-3,5-dicarboxylate + NAD(+)</text>
        <dbReference type="Rhea" id="RHEA:68032"/>
        <dbReference type="ChEBI" id="CHEBI:15378"/>
        <dbReference type="ChEBI" id="CHEBI:57540"/>
        <dbReference type="ChEBI" id="CHEBI:57945"/>
        <dbReference type="ChEBI" id="CHEBI:176808"/>
        <dbReference type="ChEBI" id="CHEBI:176810"/>
    </reaction>
    <physiologicalReaction direction="left-to-right" evidence="11">
        <dbReference type="Rhea" id="RHEA:68033"/>
    </physiologicalReaction>
</comment>
<comment type="subunit">
    <text evidence="15">Homodimer. Binds the thyroid hormone triiodothyronine (T3); T3 binding inhibits enzymatic activity.</text>
</comment>
<comment type="catalytic activity">
    <reaction evidence="12">
        <text>(3R)-1,4-thiomorpholine-3-carboxylate + NADP(+) = 3,4-dehydrothiomorpholine-3-carboxylate + NADPH + 2 H(+)</text>
        <dbReference type="Rhea" id="RHEA:12500"/>
        <dbReference type="ChEBI" id="CHEBI:15378"/>
        <dbReference type="ChEBI" id="CHEBI:57783"/>
        <dbReference type="ChEBI" id="CHEBI:58349"/>
        <dbReference type="ChEBI" id="CHEBI:58517"/>
        <dbReference type="ChEBI" id="CHEBI:176873"/>
        <dbReference type="EC" id="1.5.1.25"/>
    </reaction>
    <physiologicalReaction direction="right-to-left" evidence="12">
        <dbReference type="Rhea" id="RHEA:12502"/>
    </physiologicalReaction>
</comment>
<evidence type="ECO:0000256" key="14">
    <source>
        <dbReference type="ARBA" id="ARBA00093273"/>
    </source>
</evidence>
<dbReference type="InterPro" id="IPR036291">
    <property type="entry name" value="NAD(P)-bd_dom_sf"/>
</dbReference>
<keyword evidence="19" id="KW-1185">Reference proteome</keyword>
<comment type="catalytic activity">
    <reaction evidence="8">
        <text>(3R)-1,4-thiomorpholine-3-carboxylate + NAD(+) = 3,4-dehydrothiomorpholine-3-carboxylate + NADH + 2 H(+)</text>
        <dbReference type="Rhea" id="RHEA:12504"/>
        <dbReference type="ChEBI" id="CHEBI:15378"/>
        <dbReference type="ChEBI" id="CHEBI:57540"/>
        <dbReference type="ChEBI" id="CHEBI:57945"/>
        <dbReference type="ChEBI" id="CHEBI:58517"/>
        <dbReference type="ChEBI" id="CHEBI:176873"/>
        <dbReference type="EC" id="1.5.1.25"/>
    </reaction>
    <physiologicalReaction direction="right-to-left" evidence="8">
        <dbReference type="Rhea" id="RHEA:12506"/>
    </physiologicalReaction>
</comment>
<dbReference type="GO" id="GO:0047127">
    <property type="term" value="F:thiomorpholine-carboxylate dehydrogenase activity"/>
    <property type="evidence" value="ECO:0007669"/>
    <property type="project" value="UniProtKB-EC"/>
</dbReference>
<reference evidence="18" key="3">
    <citation type="submission" date="2025-09" db="UniProtKB">
        <authorList>
            <consortium name="Ensembl"/>
        </authorList>
    </citation>
    <scope>IDENTIFICATION</scope>
</reference>
<comment type="catalytic activity">
    <reaction evidence="5">
        <text>L-pipecolate + NAD(+) = Delta(1)-piperideine-2-carboxylate + NADH + H(+)</text>
        <dbReference type="Rhea" id="RHEA:30807"/>
        <dbReference type="ChEBI" id="CHEBI:15378"/>
        <dbReference type="ChEBI" id="CHEBI:57540"/>
        <dbReference type="ChEBI" id="CHEBI:57945"/>
        <dbReference type="ChEBI" id="CHEBI:61185"/>
        <dbReference type="ChEBI" id="CHEBI:77631"/>
        <dbReference type="EC" id="1.5.1.1"/>
    </reaction>
    <physiologicalReaction direction="right-to-left" evidence="5">
        <dbReference type="Rhea" id="RHEA:30809"/>
    </physiologicalReaction>
</comment>
<dbReference type="AlphaFoldDB" id="A0A8C4XF48"/>
<dbReference type="FunFam" id="3.40.50.720:FF:000241">
    <property type="entry name" value="ketimine reductase mu-crystallin"/>
    <property type="match status" value="1"/>
</dbReference>
<dbReference type="GO" id="GO:0042403">
    <property type="term" value="P:thyroid hormone metabolic process"/>
    <property type="evidence" value="ECO:0007669"/>
    <property type="project" value="TreeGrafter"/>
</dbReference>
<comment type="catalytic activity">
    <reaction evidence="13">
        <text>L-proline + NAD(+) = 1-pyrroline-2-carboxylate + NADH + H(+)</text>
        <dbReference type="Rhea" id="RHEA:20321"/>
        <dbReference type="ChEBI" id="CHEBI:15378"/>
        <dbReference type="ChEBI" id="CHEBI:39785"/>
        <dbReference type="ChEBI" id="CHEBI:57540"/>
        <dbReference type="ChEBI" id="CHEBI:57945"/>
        <dbReference type="ChEBI" id="CHEBI:60039"/>
        <dbReference type="EC" id="1.5.1.1"/>
    </reaction>
    <physiologicalReaction direction="right-to-left" evidence="13">
        <dbReference type="Rhea" id="RHEA:20323"/>
    </physiologicalReaction>
</comment>
<comment type="catalytic activity">
    <reaction evidence="7">
        <text>L-proline + NADP(+) = 1-pyrroline-2-carboxylate + NADPH + H(+)</text>
        <dbReference type="Rhea" id="RHEA:20317"/>
        <dbReference type="ChEBI" id="CHEBI:15378"/>
        <dbReference type="ChEBI" id="CHEBI:39785"/>
        <dbReference type="ChEBI" id="CHEBI:57783"/>
        <dbReference type="ChEBI" id="CHEBI:58349"/>
        <dbReference type="ChEBI" id="CHEBI:60039"/>
        <dbReference type="EC" id="1.5.1.1"/>
    </reaction>
    <physiologicalReaction direction="right-to-left" evidence="7">
        <dbReference type="Rhea" id="RHEA:20319"/>
    </physiologicalReaction>
</comment>
<dbReference type="PANTHER" id="PTHR13812">
    <property type="entry name" value="KETIMINE REDUCTASE MU-CRYSTALLIN"/>
    <property type="match status" value="1"/>
</dbReference>
<proteinExistence type="inferred from homology"/>
<accession>A0A8C4XF48</accession>
<dbReference type="Proteomes" id="UP000694620">
    <property type="component" value="Chromosome 11"/>
</dbReference>
<reference evidence="18" key="2">
    <citation type="submission" date="2025-08" db="UniProtKB">
        <authorList>
            <consortium name="Ensembl"/>
        </authorList>
    </citation>
    <scope>IDENTIFICATION</scope>
</reference>
<organism evidence="18 19">
    <name type="scientific">Erpetoichthys calabaricus</name>
    <name type="common">Rope fish</name>
    <name type="synonym">Calamoichthys calabaricus</name>
    <dbReference type="NCBI Taxonomy" id="27687"/>
    <lineage>
        <taxon>Eukaryota</taxon>
        <taxon>Metazoa</taxon>
        <taxon>Chordata</taxon>
        <taxon>Craniata</taxon>
        <taxon>Vertebrata</taxon>
        <taxon>Euteleostomi</taxon>
        <taxon>Actinopterygii</taxon>
        <taxon>Polypteriformes</taxon>
        <taxon>Polypteridae</taxon>
        <taxon>Erpetoichthys</taxon>
    </lineage>
</organism>